<evidence type="ECO:0000256" key="2">
    <source>
        <dbReference type="ARBA" id="ARBA00022448"/>
    </source>
</evidence>
<dbReference type="InterPro" id="IPR055348">
    <property type="entry name" value="DctQ"/>
</dbReference>
<evidence type="ECO:0000313" key="11">
    <source>
        <dbReference type="EMBL" id="MCQ4813777.1"/>
    </source>
</evidence>
<name>A0AAW5K013_9BACT</name>
<evidence type="ECO:0000259" key="10">
    <source>
        <dbReference type="Pfam" id="PF04290"/>
    </source>
</evidence>
<evidence type="ECO:0000256" key="9">
    <source>
        <dbReference type="SAM" id="Phobius"/>
    </source>
</evidence>
<keyword evidence="3" id="KW-1003">Cell membrane</keyword>
<dbReference type="Proteomes" id="UP001205919">
    <property type="component" value="Unassembled WGS sequence"/>
</dbReference>
<keyword evidence="4" id="KW-0997">Cell inner membrane</keyword>
<keyword evidence="6 9" id="KW-1133">Transmembrane helix</keyword>
<feature type="transmembrane region" description="Helical" evidence="9">
    <location>
        <begin position="49"/>
        <end position="65"/>
    </location>
</feature>
<sequence length="179" mass="21465">MKIIRWLDKHFEESVLILLMIGISCTMFLQVIMRYFFNMPLTWPEELSRYMWIWTVFFSMSYTIYMRNMLRVDVLAEFLPERVRQILEISIQFLSLGIYSVFAYYSLIVYRSLVISGRVSPALRIPMYLVYSALCIGFFLSIVRTLQLIVELVMEMRGRKSEHLKMMEEMQETMKKEGI</sequence>
<comment type="subcellular location">
    <subcellularLocation>
        <location evidence="1">Cell inner membrane</location>
        <topology evidence="1">Multi-pass membrane protein</topology>
    </subcellularLocation>
</comment>
<proteinExistence type="inferred from homology"/>
<evidence type="ECO:0000256" key="3">
    <source>
        <dbReference type="ARBA" id="ARBA00022475"/>
    </source>
</evidence>
<evidence type="ECO:0000256" key="4">
    <source>
        <dbReference type="ARBA" id="ARBA00022519"/>
    </source>
</evidence>
<dbReference type="GeneID" id="95757459"/>
<organism evidence="11 12">
    <name type="scientific">Cloacibacillus evryensis</name>
    <dbReference type="NCBI Taxonomy" id="508460"/>
    <lineage>
        <taxon>Bacteria</taxon>
        <taxon>Thermotogati</taxon>
        <taxon>Synergistota</taxon>
        <taxon>Synergistia</taxon>
        <taxon>Synergistales</taxon>
        <taxon>Synergistaceae</taxon>
        <taxon>Cloacibacillus</taxon>
    </lineage>
</organism>
<keyword evidence="7 9" id="KW-0472">Membrane</keyword>
<evidence type="ECO:0000256" key="8">
    <source>
        <dbReference type="ARBA" id="ARBA00038436"/>
    </source>
</evidence>
<protein>
    <submittedName>
        <fullName evidence="11">TRAP transporter small permease</fullName>
    </submittedName>
</protein>
<reference evidence="11 12" key="1">
    <citation type="submission" date="2022-06" db="EMBL/GenBank/DDBJ databases">
        <title>Isolation of gut microbiota from human fecal samples.</title>
        <authorList>
            <person name="Pamer E.G."/>
            <person name="Barat B."/>
            <person name="Waligurski E."/>
            <person name="Medina S."/>
            <person name="Paddock L."/>
            <person name="Mostad J."/>
        </authorList>
    </citation>
    <scope>NUCLEOTIDE SEQUENCE [LARGE SCALE GENOMIC DNA]</scope>
    <source>
        <strain evidence="11 12">DFI.9.90</strain>
    </source>
</reference>
<dbReference type="GO" id="GO:0005886">
    <property type="term" value="C:plasma membrane"/>
    <property type="evidence" value="ECO:0007669"/>
    <property type="project" value="UniProtKB-SubCell"/>
</dbReference>
<dbReference type="EMBL" id="JANFYT010000008">
    <property type="protein sequence ID" value="MCQ4813777.1"/>
    <property type="molecule type" value="Genomic_DNA"/>
</dbReference>
<evidence type="ECO:0000256" key="7">
    <source>
        <dbReference type="ARBA" id="ARBA00023136"/>
    </source>
</evidence>
<keyword evidence="12" id="KW-1185">Reference proteome</keyword>
<dbReference type="RefSeq" id="WP_051485121.1">
    <property type="nucleotide sequence ID" value="NZ_CAJLEK010000027.1"/>
</dbReference>
<feature type="domain" description="Tripartite ATP-independent periplasmic transporters DctQ component" evidence="10">
    <location>
        <begin position="24"/>
        <end position="153"/>
    </location>
</feature>
<feature type="transmembrane region" description="Helical" evidence="9">
    <location>
        <begin position="128"/>
        <end position="150"/>
    </location>
</feature>
<evidence type="ECO:0000313" key="12">
    <source>
        <dbReference type="Proteomes" id="UP001205919"/>
    </source>
</evidence>
<evidence type="ECO:0000256" key="1">
    <source>
        <dbReference type="ARBA" id="ARBA00004429"/>
    </source>
</evidence>
<comment type="caution">
    <text evidence="11">The sequence shown here is derived from an EMBL/GenBank/DDBJ whole genome shotgun (WGS) entry which is preliminary data.</text>
</comment>
<dbReference type="AlphaFoldDB" id="A0AAW5K013"/>
<dbReference type="Pfam" id="PF04290">
    <property type="entry name" value="DctQ"/>
    <property type="match status" value="1"/>
</dbReference>
<dbReference type="PROSITE" id="PS51257">
    <property type="entry name" value="PROKAR_LIPOPROTEIN"/>
    <property type="match status" value="1"/>
</dbReference>
<comment type="similarity">
    <text evidence="8">Belongs to the TRAP transporter small permease family.</text>
</comment>
<accession>A0AAW5K013</accession>
<keyword evidence="5 9" id="KW-0812">Transmembrane</keyword>
<dbReference type="InterPro" id="IPR007387">
    <property type="entry name" value="TRAP_DctQ"/>
</dbReference>
<dbReference type="PANTHER" id="PTHR35011:SF2">
    <property type="entry name" value="2,3-DIKETO-L-GULONATE TRAP TRANSPORTER SMALL PERMEASE PROTEIN YIAM"/>
    <property type="match status" value="1"/>
</dbReference>
<gene>
    <name evidence="11" type="ORF">NE630_04960</name>
</gene>
<evidence type="ECO:0000256" key="6">
    <source>
        <dbReference type="ARBA" id="ARBA00022989"/>
    </source>
</evidence>
<feature type="transmembrane region" description="Helical" evidence="9">
    <location>
        <begin position="86"/>
        <end position="108"/>
    </location>
</feature>
<dbReference type="GO" id="GO:0015740">
    <property type="term" value="P:C4-dicarboxylate transport"/>
    <property type="evidence" value="ECO:0007669"/>
    <property type="project" value="TreeGrafter"/>
</dbReference>
<feature type="transmembrane region" description="Helical" evidence="9">
    <location>
        <begin position="15"/>
        <end position="37"/>
    </location>
</feature>
<dbReference type="PANTHER" id="PTHR35011">
    <property type="entry name" value="2,3-DIKETO-L-GULONATE TRAP TRANSPORTER SMALL PERMEASE PROTEIN YIAM"/>
    <property type="match status" value="1"/>
</dbReference>
<keyword evidence="2" id="KW-0813">Transport</keyword>
<evidence type="ECO:0000256" key="5">
    <source>
        <dbReference type="ARBA" id="ARBA00022692"/>
    </source>
</evidence>
<dbReference type="GO" id="GO:0022857">
    <property type="term" value="F:transmembrane transporter activity"/>
    <property type="evidence" value="ECO:0007669"/>
    <property type="project" value="TreeGrafter"/>
</dbReference>